<sequence length="103" mass="11861">MIATLEQENIINYDGNLVTIAKPGSGKTFVLAEKIKRILPKLLEYEGIIAISFTNKASEELKERSLVNGIDKKILFLEQFINFIFQKLLPLLENNYLDFRIMI</sequence>
<organism evidence="6">
    <name type="scientific">Arcobacter sp. AZ-2023</name>
    <dbReference type="NCBI Taxonomy" id="3074453"/>
    <lineage>
        <taxon>Bacteria</taxon>
        <taxon>Pseudomonadati</taxon>
        <taxon>Campylobacterota</taxon>
        <taxon>Epsilonproteobacteria</taxon>
        <taxon>Campylobacterales</taxon>
        <taxon>Arcobacteraceae</taxon>
        <taxon>Arcobacter</taxon>
    </lineage>
</organism>
<proteinExistence type="predicted"/>
<dbReference type="InterPro" id="IPR014016">
    <property type="entry name" value="UvrD-like_ATP-bd"/>
</dbReference>
<keyword evidence="4" id="KW-0067">ATP-binding</keyword>
<dbReference type="Gene3D" id="3.40.50.300">
    <property type="entry name" value="P-loop containing nucleotide triphosphate hydrolases"/>
    <property type="match status" value="1"/>
</dbReference>
<dbReference type="PANTHER" id="PTHR11070">
    <property type="entry name" value="UVRD / RECB / PCRA DNA HELICASE FAMILY MEMBER"/>
    <property type="match status" value="1"/>
</dbReference>
<dbReference type="Pfam" id="PF00580">
    <property type="entry name" value="UvrD-helicase"/>
    <property type="match status" value="1"/>
</dbReference>
<dbReference type="InterPro" id="IPR027417">
    <property type="entry name" value="P-loop_NTPase"/>
</dbReference>
<keyword evidence="1" id="KW-0547">Nucleotide-binding</keyword>
<dbReference type="EMBL" id="CP134844">
    <property type="protein sequence ID" value="WNL12345.1"/>
    <property type="molecule type" value="Genomic_DNA"/>
</dbReference>
<evidence type="ECO:0000313" key="6">
    <source>
        <dbReference type="EMBL" id="WNL12345.1"/>
    </source>
</evidence>
<evidence type="ECO:0000256" key="1">
    <source>
        <dbReference type="ARBA" id="ARBA00022741"/>
    </source>
</evidence>
<dbReference type="SUPFAM" id="SSF52540">
    <property type="entry name" value="P-loop containing nucleoside triphosphate hydrolases"/>
    <property type="match status" value="1"/>
</dbReference>
<evidence type="ECO:0000256" key="4">
    <source>
        <dbReference type="ARBA" id="ARBA00022840"/>
    </source>
</evidence>
<reference evidence="7" key="1">
    <citation type="submission" date="2023-09" db="EMBL/GenBank/DDBJ databases">
        <title>Arcobacter tbilisiensis sp. nov. isolated from chicken meat in Tbilisi, Georgia.</title>
        <authorList>
            <person name="Matthias R."/>
            <person name="Zautner A.E."/>
        </authorList>
    </citation>
    <scope>NUCLEOTIDE SEQUENCE</scope>
    <source>
        <strain evidence="7">LEO 74</strain>
    </source>
</reference>
<dbReference type="GO" id="GO:0000725">
    <property type="term" value="P:recombinational repair"/>
    <property type="evidence" value="ECO:0007669"/>
    <property type="project" value="TreeGrafter"/>
</dbReference>
<evidence type="ECO:0000256" key="3">
    <source>
        <dbReference type="ARBA" id="ARBA00022806"/>
    </source>
</evidence>
<protein>
    <submittedName>
        <fullName evidence="6">UvrD-helicase domain-containing protein</fullName>
    </submittedName>
</protein>
<feature type="domain" description="UvrD-like helicase ATP-binding" evidence="5">
    <location>
        <begin position="6"/>
        <end position="65"/>
    </location>
</feature>
<accession>A0AA96HZ31</accession>
<reference evidence="6" key="2">
    <citation type="submission" date="2023-09" db="EMBL/GenBank/DDBJ databases">
        <title>Characterization of Arcobacter Isolates from Retail Chicken Sold in Supermarkets in Tbilisi, Georgia.</title>
        <authorList>
            <person name="Matthias R."/>
            <person name="Zautner A.E."/>
        </authorList>
    </citation>
    <scope>NUCLEOTIDE SEQUENCE</scope>
    <source>
        <strain evidence="6">LEO 109</strain>
    </source>
</reference>
<dbReference type="GO" id="GO:0043138">
    <property type="term" value="F:3'-5' DNA helicase activity"/>
    <property type="evidence" value="ECO:0007669"/>
    <property type="project" value="TreeGrafter"/>
</dbReference>
<dbReference type="GO" id="GO:0005524">
    <property type="term" value="F:ATP binding"/>
    <property type="evidence" value="ECO:0007669"/>
    <property type="project" value="UniProtKB-KW"/>
</dbReference>
<gene>
    <name evidence="6" type="ORF">RJG52_10615</name>
    <name evidence="7" type="ORF">RJG55_10610</name>
</gene>
<dbReference type="AlphaFoldDB" id="A0AA96HZ31"/>
<keyword evidence="2" id="KW-0378">Hydrolase</keyword>
<dbReference type="InterPro" id="IPR000212">
    <property type="entry name" value="DNA_helicase_UvrD/REP"/>
</dbReference>
<dbReference type="GO" id="GO:0003677">
    <property type="term" value="F:DNA binding"/>
    <property type="evidence" value="ECO:0007669"/>
    <property type="project" value="InterPro"/>
</dbReference>
<keyword evidence="3" id="KW-0347">Helicase</keyword>
<dbReference type="PANTHER" id="PTHR11070:SF67">
    <property type="entry name" value="DNA 3'-5' HELICASE"/>
    <property type="match status" value="1"/>
</dbReference>
<dbReference type="GO" id="GO:0005829">
    <property type="term" value="C:cytosol"/>
    <property type="evidence" value="ECO:0007669"/>
    <property type="project" value="TreeGrafter"/>
</dbReference>
<evidence type="ECO:0000259" key="5">
    <source>
        <dbReference type="Pfam" id="PF00580"/>
    </source>
</evidence>
<evidence type="ECO:0000313" key="7">
    <source>
        <dbReference type="EMBL" id="WNL23364.1"/>
    </source>
</evidence>
<dbReference type="EMBL" id="CP134851">
    <property type="protein sequence ID" value="WNL23364.1"/>
    <property type="molecule type" value="Genomic_DNA"/>
</dbReference>
<name>A0AA96HZ31_9BACT</name>
<evidence type="ECO:0000256" key="2">
    <source>
        <dbReference type="ARBA" id="ARBA00022801"/>
    </source>
</evidence>
<dbReference type="GO" id="GO:0016787">
    <property type="term" value="F:hydrolase activity"/>
    <property type="evidence" value="ECO:0007669"/>
    <property type="project" value="UniProtKB-KW"/>
</dbReference>